<feature type="compositionally biased region" description="Pro residues" evidence="2">
    <location>
        <begin position="477"/>
        <end position="486"/>
    </location>
</feature>
<dbReference type="InterPro" id="IPR036322">
    <property type="entry name" value="WD40_repeat_dom_sf"/>
</dbReference>
<protein>
    <submittedName>
        <fullName evidence="5">WD_REPEATS_REGION domain-containing protein</fullName>
    </submittedName>
</protein>
<evidence type="ECO:0000313" key="3">
    <source>
        <dbReference type="EMBL" id="VDP81561.1"/>
    </source>
</evidence>
<dbReference type="SMART" id="SM00320">
    <property type="entry name" value="WD40"/>
    <property type="match status" value="1"/>
</dbReference>
<keyword evidence="4" id="KW-1185">Reference proteome</keyword>
<feature type="compositionally biased region" description="Polar residues" evidence="2">
    <location>
        <begin position="340"/>
        <end position="350"/>
    </location>
</feature>
<name>A0A183AKW9_9TREM</name>
<dbReference type="EMBL" id="UZAN01044830">
    <property type="protein sequence ID" value="VDP81561.1"/>
    <property type="molecule type" value="Genomic_DNA"/>
</dbReference>
<feature type="compositionally biased region" description="Basic and acidic residues" evidence="2">
    <location>
        <begin position="303"/>
        <end position="328"/>
    </location>
</feature>
<dbReference type="WBParaSite" id="ECPE_0000762001-mRNA-1">
    <property type="protein sequence ID" value="ECPE_0000762001-mRNA-1"/>
    <property type="gene ID" value="ECPE_0000762001"/>
</dbReference>
<dbReference type="GO" id="GO:0031124">
    <property type="term" value="P:mRNA 3'-end processing"/>
    <property type="evidence" value="ECO:0007669"/>
    <property type="project" value="InterPro"/>
</dbReference>
<dbReference type="PROSITE" id="PS50082">
    <property type="entry name" value="WD_REPEATS_2"/>
    <property type="match status" value="1"/>
</dbReference>
<reference evidence="5" key="1">
    <citation type="submission" date="2016-06" db="UniProtKB">
        <authorList>
            <consortium name="WormBaseParasite"/>
        </authorList>
    </citation>
    <scope>IDENTIFICATION</scope>
</reference>
<dbReference type="OrthoDB" id="16717at2759"/>
<proteinExistence type="predicted"/>
<dbReference type="InterPro" id="IPR001680">
    <property type="entry name" value="WD40_rpt"/>
</dbReference>
<reference evidence="3 4" key="2">
    <citation type="submission" date="2018-11" db="EMBL/GenBank/DDBJ databases">
        <authorList>
            <consortium name="Pathogen Informatics"/>
        </authorList>
    </citation>
    <scope>NUCLEOTIDE SEQUENCE [LARGE SCALE GENOMIC DNA]</scope>
    <source>
        <strain evidence="3 4">Egypt</strain>
    </source>
</reference>
<dbReference type="GO" id="GO:0005847">
    <property type="term" value="C:mRNA cleavage and polyadenylation specificity factor complex"/>
    <property type="evidence" value="ECO:0007669"/>
    <property type="project" value="TreeGrafter"/>
</dbReference>
<sequence>MLLFRTDTELGAVEHAHESMIWSLAWHPFGHILVSGANDFATKFWTRNRPGDVLKDSVGSLGGDPLMQVAGLAHAVGDSELVEQLNNSADVLKSLADAVHGILDPSVDDKAFVISPDELTANVEIPGLNEGPVVDLNVDDTDDMEERDRSDVLKDSVGSLGGDPLMQVAGLAHAVGDSELVEQLNNSADVLKSLADAVHGILDPSVDDKAFVISPDELTANVEIPGLNEGPVVDLNVDDTDDMEERDRTTKWGPRSDNFVPHPAPNGSSSRPQVHHQYQEREPFSNHSHEPFNSNQQPHLSVRHADDYNRPGHQEDRDYRDFDDREPPSRPANEYFNRPGQHSNNYNSTKHPPDQSHAARRGDLPPMGDLHGRHFPPPPQSSFEHHHSYEHRPPEPYPPREPQYTYPPPPRPDNWSKPWAEPSHRPGDFGYMPPGRNAPPPPARPPNRFPPPPPAGHDMYRSPEAPPIHDAGYFPPQKRPAPLPPMHPEHSGKYPRPEPSWNGPKPW</sequence>
<feature type="compositionally biased region" description="Pro residues" evidence="2">
    <location>
        <begin position="436"/>
        <end position="455"/>
    </location>
</feature>
<dbReference type="InterPro" id="IPR015943">
    <property type="entry name" value="WD40/YVTN_repeat-like_dom_sf"/>
</dbReference>
<feature type="compositionally biased region" description="Basic and acidic residues" evidence="2">
    <location>
        <begin position="277"/>
        <end position="290"/>
    </location>
</feature>
<feature type="repeat" description="WD" evidence="1">
    <location>
        <begin position="14"/>
        <end position="45"/>
    </location>
</feature>
<accession>A0A183AKW9</accession>
<feature type="region of interest" description="Disordered" evidence="2">
    <location>
        <begin position="224"/>
        <end position="507"/>
    </location>
</feature>
<dbReference type="AlphaFoldDB" id="A0A183AKW9"/>
<evidence type="ECO:0000313" key="5">
    <source>
        <dbReference type="WBParaSite" id="ECPE_0000762001-mRNA-1"/>
    </source>
</evidence>
<dbReference type="Proteomes" id="UP000272942">
    <property type="component" value="Unassembled WGS sequence"/>
</dbReference>
<dbReference type="Gene3D" id="2.130.10.10">
    <property type="entry name" value="YVTN repeat-like/Quinoprotein amine dehydrogenase"/>
    <property type="match status" value="1"/>
</dbReference>
<dbReference type="PANTHER" id="PTHR22836">
    <property type="entry name" value="WD40 REPEAT PROTEIN"/>
    <property type="match status" value="1"/>
</dbReference>
<evidence type="ECO:0000313" key="4">
    <source>
        <dbReference type="Proteomes" id="UP000272942"/>
    </source>
</evidence>
<dbReference type="PANTHER" id="PTHR22836:SF0">
    <property type="entry name" value="PRE-MRNA 3' END PROCESSING PROTEIN WDR33"/>
    <property type="match status" value="1"/>
</dbReference>
<dbReference type="SUPFAM" id="SSF50978">
    <property type="entry name" value="WD40 repeat-like"/>
    <property type="match status" value="1"/>
</dbReference>
<organism evidence="5">
    <name type="scientific">Echinostoma caproni</name>
    <dbReference type="NCBI Taxonomy" id="27848"/>
    <lineage>
        <taxon>Eukaryota</taxon>
        <taxon>Metazoa</taxon>
        <taxon>Spiralia</taxon>
        <taxon>Lophotrochozoa</taxon>
        <taxon>Platyhelminthes</taxon>
        <taxon>Trematoda</taxon>
        <taxon>Digenea</taxon>
        <taxon>Plagiorchiida</taxon>
        <taxon>Echinostomata</taxon>
        <taxon>Echinostomatoidea</taxon>
        <taxon>Echinostomatidae</taxon>
        <taxon>Echinostoma</taxon>
    </lineage>
</organism>
<keyword evidence="1" id="KW-0853">WD repeat</keyword>
<dbReference type="InterPro" id="IPR045245">
    <property type="entry name" value="Pfs2-like"/>
</dbReference>
<feature type="compositionally biased region" description="Basic and acidic residues" evidence="2">
    <location>
        <begin position="383"/>
        <end position="394"/>
    </location>
</feature>
<feature type="compositionally biased region" description="Pro residues" evidence="2">
    <location>
        <begin position="395"/>
        <end position="412"/>
    </location>
</feature>
<gene>
    <name evidence="3" type="ORF">ECPE_LOCUS7604</name>
</gene>
<dbReference type="PROSITE" id="PS50294">
    <property type="entry name" value="WD_REPEATS_REGION"/>
    <property type="match status" value="1"/>
</dbReference>
<feature type="compositionally biased region" description="Basic and acidic residues" evidence="2">
    <location>
        <begin position="487"/>
        <end position="496"/>
    </location>
</feature>
<evidence type="ECO:0000256" key="2">
    <source>
        <dbReference type="SAM" id="MobiDB-lite"/>
    </source>
</evidence>
<evidence type="ECO:0000256" key="1">
    <source>
        <dbReference type="PROSITE-ProRule" id="PRU00221"/>
    </source>
</evidence>